<dbReference type="RefSeq" id="WP_146513508.1">
    <property type="nucleotide sequence ID" value="NZ_SJPI01000001.1"/>
</dbReference>
<evidence type="ECO:0000256" key="1">
    <source>
        <dbReference type="SAM" id="MobiDB-lite"/>
    </source>
</evidence>
<evidence type="ECO:0000313" key="3">
    <source>
        <dbReference type="EMBL" id="TWT53259.1"/>
    </source>
</evidence>
<gene>
    <name evidence="3" type="ORF">Pla22_08870</name>
</gene>
<protein>
    <recommendedName>
        <fullName evidence="5">AsmA-like C-terminal domain-containing protein</fullName>
    </recommendedName>
</protein>
<accession>A0A5C5WSX3</accession>
<keyword evidence="2" id="KW-0812">Transmembrane</keyword>
<dbReference type="Proteomes" id="UP000316598">
    <property type="component" value="Unassembled WGS sequence"/>
</dbReference>
<evidence type="ECO:0000313" key="4">
    <source>
        <dbReference type="Proteomes" id="UP000316598"/>
    </source>
</evidence>
<dbReference type="PROSITE" id="PS51257">
    <property type="entry name" value="PROKAR_LIPOPROTEIN"/>
    <property type="match status" value="1"/>
</dbReference>
<name>A0A5C5WSX3_9BACT</name>
<dbReference type="AlphaFoldDB" id="A0A5C5WSX3"/>
<feature type="region of interest" description="Disordered" evidence="1">
    <location>
        <begin position="425"/>
        <end position="456"/>
    </location>
</feature>
<comment type="caution">
    <text evidence="3">The sequence shown here is derived from an EMBL/GenBank/DDBJ whole genome shotgun (WGS) entry which is preliminary data.</text>
</comment>
<dbReference type="OrthoDB" id="247707at2"/>
<keyword evidence="2" id="KW-1133">Transmembrane helix</keyword>
<keyword evidence="2" id="KW-0472">Membrane</keyword>
<reference evidence="3 4" key="1">
    <citation type="submission" date="2019-02" db="EMBL/GenBank/DDBJ databases">
        <title>Deep-cultivation of Planctomycetes and their phenomic and genomic characterization uncovers novel biology.</title>
        <authorList>
            <person name="Wiegand S."/>
            <person name="Jogler M."/>
            <person name="Boedeker C."/>
            <person name="Pinto D."/>
            <person name="Vollmers J."/>
            <person name="Rivas-Marin E."/>
            <person name="Kohn T."/>
            <person name="Peeters S.H."/>
            <person name="Heuer A."/>
            <person name="Rast P."/>
            <person name="Oberbeckmann S."/>
            <person name="Bunk B."/>
            <person name="Jeske O."/>
            <person name="Meyerdierks A."/>
            <person name="Storesund J.E."/>
            <person name="Kallscheuer N."/>
            <person name="Luecker S."/>
            <person name="Lage O.M."/>
            <person name="Pohl T."/>
            <person name="Merkel B.J."/>
            <person name="Hornburger P."/>
            <person name="Mueller R.-W."/>
            <person name="Bruemmer F."/>
            <person name="Labrenz M."/>
            <person name="Spormann A.M."/>
            <person name="Op Den Camp H."/>
            <person name="Overmann J."/>
            <person name="Amann R."/>
            <person name="Jetten M.S.M."/>
            <person name="Mascher T."/>
            <person name="Medema M.H."/>
            <person name="Devos D.P."/>
            <person name="Kaster A.-K."/>
            <person name="Ovreas L."/>
            <person name="Rohde M."/>
            <person name="Galperin M.Y."/>
            <person name="Jogler C."/>
        </authorList>
    </citation>
    <scope>NUCLEOTIDE SEQUENCE [LARGE SCALE GENOMIC DNA]</scope>
    <source>
        <strain evidence="3 4">Pla22</strain>
    </source>
</reference>
<feature type="transmembrane region" description="Helical" evidence="2">
    <location>
        <begin position="12"/>
        <end position="33"/>
    </location>
</feature>
<keyword evidence="4" id="KW-1185">Reference proteome</keyword>
<proteinExistence type="predicted"/>
<evidence type="ECO:0008006" key="5">
    <source>
        <dbReference type="Google" id="ProtNLM"/>
    </source>
</evidence>
<dbReference type="EMBL" id="SJPI01000001">
    <property type="protein sequence ID" value="TWT53259.1"/>
    <property type="molecule type" value="Genomic_DNA"/>
</dbReference>
<organism evidence="3 4">
    <name type="scientific">Rubripirellula amarantea</name>
    <dbReference type="NCBI Taxonomy" id="2527999"/>
    <lineage>
        <taxon>Bacteria</taxon>
        <taxon>Pseudomonadati</taxon>
        <taxon>Planctomycetota</taxon>
        <taxon>Planctomycetia</taxon>
        <taxon>Pirellulales</taxon>
        <taxon>Pirellulaceae</taxon>
        <taxon>Rubripirellula</taxon>
    </lineage>
</organism>
<evidence type="ECO:0000256" key="2">
    <source>
        <dbReference type="SAM" id="Phobius"/>
    </source>
</evidence>
<sequence precursor="true">MHERTQRSLARLVFVACCALPTLLTLACIAATWTPWYDRRCRTAIEARLSNETGLQVAIEDFTILSPYATQLDRVRLSEPETGAEVATVASVHWSEENGQTVIVLQQPELQASTLRWSWRLIHDRFLCRPERQKTVTRFAANDLTIHSKQEPITLRDVQAWIEPQSDVNSSGDAIESIQATIACVTASDPSATPIRVSIRRELAGKIPETLWSLQTGDTALPCSFLAEYFSSQWSNLGNNATFTGTLAVRLQEGHWAVDANGRLGQLALDRIFERQTHRLSGTATLHLDRCRIEPARELVDISGAVEAADGVIGRSLLYAAKNHLDFAIAMPEGDEDILYDRLAMQFNLHGPDLRIHGMCRQELGFERMPVDVAMRIKDMPLALSSPDKLPAVRLMALLAPSHSELVPLADQNRHLLPLIIPPRHASPATMQNASPPRIRSARRYEGNGPLTGQPR</sequence>